<accession>A0A0A9CK22</accession>
<dbReference type="AlphaFoldDB" id="A0A0A9CK22"/>
<reference evidence="1" key="1">
    <citation type="submission" date="2014-09" db="EMBL/GenBank/DDBJ databases">
        <authorList>
            <person name="Magalhaes I.L.F."/>
            <person name="Oliveira U."/>
            <person name="Santos F.R."/>
            <person name="Vidigal T.H.D.A."/>
            <person name="Brescovit A.D."/>
            <person name="Santos A.J."/>
        </authorList>
    </citation>
    <scope>NUCLEOTIDE SEQUENCE</scope>
    <source>
        <tissue evidence="1">Shoot tissue taken approximately 20 cm above the soil surface</tissue>
    </source>
</reference>
<sequence length="25" mass="3215">MWSYEPSLTRFEYDNFDKIPLSRYR</sequence>
<dbReference type="EMBL" id="GBRH01224160">
    <property type="protein sequence ID" value="JAD73735.1"/>
    <property type="molecule type" value="Transcribed_RNA"/>
</dbReference>
<protein>
    <submittedName>
        <fullName evidence="1">Uncharacterized protein</fullName>
    </submittedName>
</protein>
<evidence type="ECO:0000313" key="1">
    <source>
        <dbReference type="EMBL" id="JAD73735.1"/>
    </source>
</evidence>
<proteinExistence type="predicted"/>
<reference evidence="1" key="2">
    <citation type="journal article" date="2015" name="Data Brief">
        <title>Shoot transcriptome of the giant reed, Arundo donax.</title>
        <authorList>
            <person name="Barrero R.A."/>
            <person name="Guerrero F.D."/>
            <person name="Moolhuijzen P."/>
            <person name="Goolsby J.A."/>
            <person name="Tidwell J."/>
            <person name="Bellgard S.E."/>
            <person name="Bellgard M.I."/>
        </authorList>
    </citation>
    <scope>NUCLEOTIDE SEQUENCE</scope>
    <source>
        <tissue evidence="1">Shoot tissue taken approximately 20 cm above the soil surface</tissue>
    </source>
</reference>
<name>A0A0A9CK22_ARUDO</name>
<organism evidence="1">
    <name type="scientific">Arundo donax</name>
    <name type="common">Giant reed</name>
    <name type="synonym">Donax arundinaceus</name>
    <dbReference type="NCBI Taxonomy" id="35708"/>
    <lineage>
        <taxon>Eukaryota</taxon>
        <taxon>Viridiplantae</taxon>
        <taxon>Streptophyta</taxon>
        <taxon>Embryophyta</taxon>
        <taxon>Tracheophyta</taxon>
        <taxon>Spermatophyta</taxon>
        <taxon>Magnoliopsida</taxon>
        <taxon>Liliopsida</taxon>
        <taxon>Poales</taxon>
        <taxon>Poaceae</taxon>
        <taxon>PACMAD clade</taxon>
        <taxon>Arundinoideae</taxon>
        <taxon>Arundineae</taxon>
        <taxon>Arundo</taxon>
    </lineage>
</organism>